<evidence type="ECO:0000313" key="2">
    <source>
        <dbReference type="Proteomes" id="UP000051660"/>
    </source>
</evidence>
<sequence>MTTYKLKLVNQSEAPWFLYVYQGPREPSQGVLCPIWLCSPFMIAPTVNYSFKWTPTDIFAWGAVGIIEPGVVFSANQILAADLETANSTNFSMDPAPHFTTPEKGQSPGSLTIKAGSTVPADTFSIGIGMSDSATYVLPAVPNRIYMIKPSPTIWIAAGTDVEVGMIIDTSAVKQNFHVIFPPNVFEVTCTLDKNNKWSQASSN</sequence>
<dbReference type="EMBL" id="LLYB01000066">
    <property type="protein sequence ID" value="KRR23835.1"/>
    <property type="molecule type" value="Genomic_DNA"/>
</dbReference>
<accession>A0A0R3MVH0</accession>
<proteinExistence type="predicted"/>
<gene>
    <name evidence="1" type="ORF">CQ14_22645</name>
</gene>
<dbReference type="AlphaFoldDB" id="A0A0R3MVH0"/>
<reference evidence="1 2" key="1">
    <citation type="submission" date="2014-03" db="EMBL/GenBank/DDBJ databases">
        <title>Bradyrhizobium valentinum sp. nov., isolated from effective nodules of Lupinus mariae-josephae, a lupine endemic of basic-lime soils in Eastern Spain.</title>
        <authorList>
            <person name="Duran D."/>
            <person name="Rey L."/>
            <person name="Navarro A."/>
            <person name="Busquets A."/>
            <person name="Imperial J."/>
            <person name="Ruiz-Argueso T."/>
        </authorList>
    </citation>
    <scope>NUCLEOTIDE SEQUENCE [LARGE SCALE GENOMIC DNA]</scope>
    <source>
        <strain evidence="1 2">CCBAU 23086</strain>
    </source>
</reference>
<protein>
    <submittedName>
        <fullName evidence="1">Uncharacterized protein</fullName>
    </submittedName>
</protein>
<dbReference type="OrthoDB" id="2661796at2"/>
<evidence type="ECO:0000313" key="1">
    <source>
        <dbReference type="EMBL" id="KRR23835.1"/>
    </source>
</evidence>
<organism evidence="1 2">
    <name type="scientific">Bradyrhizobium lablabi</name>
    <dbReference type="NCBI Taxonomy" id="722472"/>
    <lineage>
        <taxon>Bacteria</taxon>
        <taxon>Pseudomonadati</taxon>
        <taxon>Pseudomonadota</taxon>
        <taxon>Alphaproteobacteria</taxon>
        <taxon>Hyphomicrobiales</taxon>
        <taxon>Nitrobacteraceae</taxon>
        <taxon>Bradyrhizobium</taxon>
    </lineage>
</organism>
<dbReference type="Proteomes" id="UP000051660">
    <property type="component" value="Unassembled WGS sequence"/>
</dbReference>
<name>A0A0R3MVH0_9BRAD</name>
<comment type="caution">
    <text evidence="1">The sequence shown here is derived from an EMBL/GenBank/DDBJ whole genome shotgun (WGS) entry which is preliminary data.</text>
</comment>
<dbReference type="RefSeq" id="WP_156435047.1">
    <property type="nucleotide sequence ID" value="NZ_LLYB01000066.1"/>
</dbReference>